<dbReference type="PANTHER" id="PTHR48081:SF8">
    <property type="entry name" value="ALPHA_BETA HYDROLASE FOLD-3 DOMAIN-CONTAINING PROTEIN-RELATED"/>
    <property type="match status" value="1"/>
</dbReference>
<name>A0A1B7Y3T9_COLHI</name>
<evidence type="ECO:0000313" key="4">
    <source>
        <dbReference type="Proteomes" id="UP000092177"/>
    </source>
</evidence>
<evidence type="ECO:0000256" key="1">
    <source>
        <dbReference type="ARBA" id="ARBA00022801"/>
    </source>
</evidence>
<dbReference type="RefSeq" id="XP_018155215.1">
    <property type="nucleotide sequence ID" value="XM_018305791.1"/>
</dbReference>
<dbReference type="GeneID" id="28869898"/>
<dbReference type="GO" id="GO:0016787">
    <property type="term" value="F:hydrolase activity"/>
    <property type="evidence" value="ECO:0007669"/>
    <property type="project" value="UniProtKB-KW"/>
</dbReference>
<dbReference type="EMBL" id="LTAN01000007">
    <property type="protein sequence ID" value="OBR06697.1"/>
    <property type="molecule type" value="Genomic_DNA"/>
</dbReference>
<keyword evidence="1" id="KW-0378">Hydrolase</keyword>
<sequence length="365" mass="40272">MPRSLKSIALAFVRPALDALVFGRHLPWPLRWRLLALQPIVFLTNSLAVGPYLFRRPYTVIHIPLGPERSLRALLFRHASGTGTGRNGLRPLHVDCHAGGFVGGVPEASVPFCSLLAAETGAVVVALSYRLAPVHPFPAAIDDVDAALAWLRRHAAEELGADPTLMTVSGASAGGNLVLAASQGIPSDEFAIRAAVTFYAPVDLRPRPEDKPRPAAFPKRDPMSFMQLLYDSYAAPSREKDLDNPRLSPCLAREETLPERMLLVVAAVDILVQEQLTFVERVRREREDKRKPGGSVEAVYVEEAFHGWLEGELAISTPCHKRLADIDTVPNAVIPVEKKMQMWEKGLELIKQTHAQHGFAWKKVY</sequence>
<dbReference type="OrthoDB" id="19653at2759"/>
<dbReference type="PANTHER" id="PTHR48081">
    <property type="entry name" value="AB HYDROLASE SUPERFAMILY PROTEIN C4A8.06C"/>
    <property type="match status" value="1"/>
</dbReference>
<dbReference type="Gene3D" id="3.40.50.1820">
    <property type="entry name" value="alpha/beta hydrolase"/>
    <property type="match status" value="1"/>
</dbReference>
<keyword evidence="4" id="KW-1185">Reference proteome</keyword>
<dbReference type="VEuPathDB" id="FungiDB:CH63R_10817"/>
<gene>
    <name evidence="3" type="ORF">CH63R_10817</name>
</gene>
<dbReference type="KEGG" id="chig:CH63R_10817"/>
<feature type="domain" description="Alpha/beta hydrolase fold-3" evidence="2">
    <location>
        <begin position="95"/>
        <end position="309"/>
    </location>
</feature>
<dbReference type="InterPro" id="IPR013094">
    <property type="entry name" value="AB_hydrolase_3"/>
</dbReference>
<accession>A0A1B7Y3T9</accession>
<dbReference type="InterPro" id="IPR050300">
    <property type="entry name" value="GDXG_lipolytic_enzyme"/>
</dbReference>
<proteinExistence type="predicted"/>
<evidence type="ECO:0000313" key="3">
    <source>
        <dbReference type="EMBL" id="OBR06697.1"/>
    </source>
</evidence>
<reference evidence="4" key="1">
    <citation type="journal article" date="2017" name="BMC Genomics">
        <title>Gapless genome assembly of Colletotrichum higginsianum reveals chromosome structure and association of transposable elements with secondary metabolite gene clusters.</title>
        <authorList>
            <person name="Dallery J.-F."/>
            <person name="Lapalu N."/>
            <person name="Zampounis A."/>
            <person name="Pigne S."/>
            <person name="Luyten I."/>
            <person name="Amselem J."/>
            <person name="Wittenberg A.H.J."/>
            <person name="Zhou S."/>
            <person name="de Queiroz M.V."/>
            <person name="Robin G.P."/>
            <person name="Auger A."/>
            <person name="Hainaut M."/>
            <person name="Henrissat B."/>
            <person name="Kim K.-T."/>
            <person name="Lee Y.-H."/>
            <person name="Lespinet O."/>
            <person name="Schwartz D.C."/>
            <person name="Thon M.R."/>
            <person name="O'Connell R.J."/>
        </authorList>
    </citation>
    <scope>NUCLEOTIDE SEQUENCE [LARGE SCALE GENOMIC DNA]</scope>
    <source>
        <strain evidence="4">IMI 349063</strain>
    </source>
</reference>
<organism evidence="3 4">
    <name type="scientific">Colletotrichum higginsianum (strain IMI 349063)</name>
    <name type="common">Crucifer anthracnose fungus</name>
    <dbReference type="NCBI Taxonomy" id="759273"/>
    <lineage>
        <taxon>Eukaryota</taxon>
        <taxon>Fungi</taxon>
        <taxon>Dikarya</taxon>
        <taxon>Ascomycota</taxon>
        <taxon>Pezizomycotina</taxon>
        <taxon>Sordariomycetes</taxon>
        <taxon>Hypocreomycetidae</taxon>
        <taxon>Glomerellales</taxon>
        <taxon>Glomerellaceae</taxon>
        <taxon>Colletotrichum</taxon>
        <taxon>Colletotrichum destructivum species complex</taxon>
    </lineage>
</organism>
<evidence type="ECO:0000259" key="2">
    <source>
        <dbReference type="Pfam" id="PF07859"/>
    </source>
</evidence>
<dbReference type="Proteomes" id="UP000092177">
    <property type="component" value="Unassembled WGS sequence"/>
</dbReference>
<dbReference type="SUPFAM" id="SSF53474">
    <property type="entry name" value="alpha/beta-Hydrolases"/>
    <property type="match status" value="1"/>
</dbReference>
<dbReference type="AlphaFoldDB" id="A0A1B7Y3T9"/>
<dbReference type="InterPro" id="IPR029058">
    <property type="entry name" value="AB_hydrolase_fold"/>
</dbReference>
<comment type="caution">
    <text evidence="3">The sequence shown here is derived from an EMBL/GenBank/DDBJ whole genome shotgun (WGS) entry which is preliminary data.</text>
</comment>
<dbReference type="Pfam" id="PF07859">
    <property type="entry name" value="Abhydrolase_3"/>
    <property type="match status" value="1"/>
</dbReference>
<protein>
    <submittedName>
        <fullName evidence="3">Lipase esterase family</fullName>
    </submittedName>
</protein>